<dbReference type="Gene3D" id="3.40.50.1820">
    <property type="entry name" value="alpha/beta hydrolase"/>
    <property type="match status" value="1"/>
</dbReference>
<dbReference type="InterPro" id="IPR029058">
    <property type="entry name" value="AB_hydrolase_fold"/>
</dbReference>
<sequence>MADPSIEKLSTGEWSPERFGRHLRETGAPLVERVSADEVDVTFVDEPPGDSAVTLSVAIGPRIAFNPVGTEFTPVAGTPFRVLTLRMRSDLRFSYVFTRGGPTGTGAGGPVPAGAGGKAPAGAGGPVPAGAGAGGQVPDPFNPPPRFSECSVERFSGASVAVLPDAAPLPWLDRAEARPAPAVDSAVFASELLGNERRIWVSMPPGELAAHSALPFVVHLDGTPEHSAPSVRDALVEAGLVRPCAVVLVDQLGAQRYKELLCDPAFSRMLVEELLPWLRRRYPLSRDPADVALAGESFGGLCAGWTALHHPGAFGNAVLQSPSCGYHPGLGAGTGAGELLRRNPVPTLIADCLAAETAPVRFFHDAGELEGSSTHSRWLDHVLTTKGYDTLYREFAGGHDYAWWRGLFADALLWCFPTGGRDGSPT</sequence>
<dbReference type="PANTHER" id="PTHR48098">
    <property type="entry name" value="ENTEROCHELIN ESTERASE-RELATED"/>
    <property type="match status" value="1"/>
</dbReference>
<feature type="region of interest" description="Disordered" evidence="1">
    <location>
        <begin position="102"/>
        <end position="125"/>
    </location>
</feature>
<dbReference type="InterPro" id="IPR013783">
    <property type="entry name" value="Ig-like_fold"/>
</dbReference>
<evidence type="ECO:0000256" key="1">
    <source>
        <dbReference type="SAM" id="MobiDB-lite"/>
    </source>
</evidence>
<dbReference type="KEGG" id="sgj:IAG43_20745"/>
<dbReference type="InterPro" id="IPR050583">
    <property type="entry name" value="Mycobacterial_A85_antigen"/>
</dbReference>
<dbReference type="GO" id="GO:0005975">
    <property type="term" value="P:carbohydrate metabolic process"/>
    <property type="evidence" value="ECO:0007669"/>
    <property type="project" value="UniProtKB-ARBA"/>
</dbReference>
<dbReference type="Proteomes" id="UP000516230">
    <property type="component" value="Chromosome"/>
</dbReference>
<gene>
    <name evidence="2" type="ORF">IAG43_20745</name>
</gene>
<dbReference type="SUPFAM" id="SSF53474">
    <property type="entry name" value="alpha/beta-Hydrolases"/>
    <property type="match status" value="1"/>
</dbReference>
<dbReference type="EMBL" id="CP060825">
    <property type="protein sequence ID" value="QNP65105.1"/>
    <property type="molecule type" value="Genomic_DNA"/>
</dbReference>
<dbReference type="InterPro" id="IPR000801">
    <property type="entry name" value="Esterase-like"/>
</dbReference>
<keyword evidence="3" id="KW-1185">Reference proteome</keyword>
<organism evidence="2 3">
    <name type="scientific">Streptomyces genisteinicus</name>
    <dbReference type="NCBI Taxonomy" id="2768068"/>
    <lineage>
        <taxon>Bacteria</taxon>
        <taxon>Bacillati</taxon>
        <taxon>Actinomycetota</taxon>
        <taxon>Actinomycetes</taxon>
        <taxon>Kitasatosporales</taxon>
        <taxon>Streptomycetaceae</taxon>
        <taxon>Streptomyces</taxon>
    </lineage>
</organism>
<reference evidence="2 3" key="1">
    <citation type="submission" date="2020-08" db="EMBL/GenBank/DDBJ databases">
        <title>A novel species.</title>
        <authorList>
            <person name="Gao J."/>
        </authorList>
    </citation>
    <scope>NUCLEOTIDE SEQUENCE [LARGE SCALE GENOMIC DNA]</scope>
    <source>
        <strain evidence="2 3">CRPJ-33</strain>
    </source>
</reference>
<dbReference type="Pfam" id="PF00756">
    <property type="entry name" value="Esterase"/>
    <property type="match status" value="1"/>
</dbReference>
<accession>A0A7H0HX39</accession>
<dbReference type="Gene3D" id="2.60.40.10">
    <property type="entry name" value="Immunoglobulins"/>
    <property type="match status" value="1"/>
</dbReference>
<dbReference type="PANTHER" id="PTHR48098:SF3">
    <property type="entry name" value="IRON(III) ENTEROBACTIN ESTERASE"/>
    <property type="match status" value="1"/>
</dbReference>
<protein>
    <recommendedName>
        <fullName evidence="4">Enterochelin esterase</fullName>
    </recommendedName>
</protein>
<evidence type="ECO:0000313" key="2">
    <source>
        <dbReference type="EMBL" id="QNP65105.1"/>
    </source>
</evidence>
<proteinExistence type="predicted"/>
<dbReference type="RefSeq" id="WP_187742199.1">
    <property type="nucleotide sequence ID" value="NZ_CP060825.1"/>
</dbReference>
<evidence type="ECO:0008006" key="4">
    <source>
        <dbReference type="Google" id="ProtNLM"/>
    </source>
</evidence>
<name>A0A7H0HX39_9ACTN</name>
<dbReference type="AlphaFoldDB" id="A0A7H0HX39"/>
<evidence type="ECO:0000313" key="3">
    <source>
        <dbReference type="Proteomes" id="UP000516230"/>
    </source>
</evidence>